<name>A0A1W0A0B8_9STRA</name>
<sequence length="261" mass="30460">MSNLKSKILNLEELNKIIIRDLEMSNDKLSNATMSLYLRQLVRLYRAGKDSLQWDPEEFADRIRYPNKFAKCKNSDVISLLMRLCKNKESLVSSLNALCKMVKNRFKETFCYYNAIRKVISKQYKADKLDNELTPEEQKKCTNVTYNGKPMSMNIIRHIEESHLIQLPTYAKLTNREKHDLHAKLLHSTFAANTSYNKIQNQTTTQKTVEEIPDFGFKYEPEPPSPVKSKTRSKGCRERIFHGDFKPSGSDKHIEIEIFEN</sequence>
<comment type="caution">
    <text evidence="2">The sequence shown here is derived from an EMBL/GenBank/DDBJ whole genome shotgun (WGS) entry which is preliminary data.</text>
</comment>
<feature type="region of interest" description="Disordered" evidence="1">
    <location>
        <begin position="216"/>
        <end position="248"/>
    </location>
</feature>
<evidence type="ECO:0000313" key="2">
    <source>
        <dbReference type="EMBL" id="OQS03723.1"/>
    </source>
</evidence>
<dbReference type="OrthoDB" id="100135at2759"/>
<evidence type="ECO:0000256" key="1">
    <source>
        <dbReference type="SAM" id="MobiDB-lite"/>
    </source>
</evidence>
<accession>A0A1W0A0B8</accession>
<dbReference type="EMBL" id="JNBS01000792">
    <property type="protein sequence ID" value="OQS03723.1"/>
    <property type="molecule type" value="Genomic_DNA"/>
</dbReference>
<reference evidence="2 3" key="1">
    <citation type="journal article" date="2014" name="Genome Biol. Evol.">
        <title>The secreted proteins of Achlya hypogyna and Thraustotheca clavata identify the ancestral oomycete secretome and reveal gene acquisitions by horizontal gene transfer.</title>
        <authorList>
            <person name="Misner I."/>
            <person name="Blouin N."/>
            <person name="Leonard G."/>
            <person name="Richards T.A."/>
            <person name="Lane C.E."/>
        </authorList>
    </citation>
    <scope>NUCLEOTIDE SEQUENCE [LARGE SCALE GENOMIC DNA]</scope>
    <source>
        <strain evidence="2 3">ATCC 34112</strain>
    </source>
</reference>
<proteinExistence type="predicted"/>
<protein>
    <submittedName>
        <fullName evidence="2">Uncharacterized protein</fullName>
    </submittedName>
</protein>
<feature type="compositionally biased region" description="Basic and acidic residues" evidence="1">
    <location>
        <begin position="235"/>
        <end position="248"/>
    </location>
</feature>
<dbReference type="AlphaFoldDB" id="A0A1W0A0B8"/>
<keyword evidence="3" id="KW-1185">Reference proteome</keyword>
<gene>
    <name evidence="2" type="ORF">THRCLA_21091</name>
</gene>
<evidence type="ECO:0000313" key="3">
    <source>
        <dbReference type="Proteomes" id="UP000243217"/>
    </source>
</evidence>
<dbReference type="Proteomes" id="UP000243217">
    <property type="component" value="Unassembled WGS sequence"/>
</dbReference>
<organism evidence="2 3">
    <name type="scientific">Thraustotheca clavata</name>
    <dbReference type="NCBI Taxonomy" id="74557"/>
    <lineage>
        <taxon>Eukaryota</taxon>
        <taxon>Sar</taxon>
        <taxon>Stramenopiles</taxon>
        <taxon>Oomycota</taxon>
        <taxon>Saprolegniomycetes</taxon>
        <taxon>Saprolegniales</taxon>
        <taxon>Achlyaceae</taxon>
        <taxon>Thraustotheca</taxon>
    </lineage>
</organism>